<dbReference type="EMBL" id="ML978193">
    <property type="protein sequence ID" value="KAF2030100.1"/>
    <property type="molecule type" value="Genomic_DNA"/>
</dbReference>
<dbReference type="GO" id="GO:0006396">
    <property type="term" value="P:RNA processing"/>
    <property type="evidence" value="ECO:0007669"/>
    <property type="project" value="InterPro"/>
</dbReference>
<sequence length="146" mass="15905">MALADHIALRSNFLQEAAHLLAVSSPSASAFLGSARCRLVEETGSAITAKEQEALRRAICGACGNLLIPGCLQLQPRRRLRGEQHSWSSKLVARNKTVNDDQKLPKTANASSKQRQKARKGGLQAMLEKNKNQSSSQGFDLMDFAM</sequence>
<evidence type="ECO:0000313" key="2">
    <source>
        <dbReference type="EMBL" id="KAF2030100.1"/>
    </source>
</evidence>
<feature type="region of interest" description="Disordered" evidence="1">
    <location>
        <begin position="83"/>
        <end position="124"/>
    </location>
</feature>
<name>A0A9P4H962_9PLEO</name>
<accession>A0A9P4H962</accession>
<dbReference type="InterPro" id="IPR007175">
    <property type="entry name" value="Rpr2/Snm1/Rpp21"/>
</dbReference>
<gene>
    <name evidence="2" type="ORF">EK21DRAFT_66224</name>
</gene>
<organism evidence="2 3">
    <name type="scientific">Setomelanomma holmii</name>
    <dbReference type="NCBI Taxonomy" id="210430"/>
    <lineage>
        <taxon>Eukaryota</taxon>
        <taxon>Fungi</taxon>
        <taxon>Dikarya</taxon>
        <taxon>Ascomycota</taxon>
        <taxon>Pezizomycotina</taxon>
        <taxon>Dothideomycetes</taxon>
        <taxon>Pleosporomycetidae</taxon>
        <taxon>Pleosporales</taxon>
        <taxon>Pleosporineae</taxon>
        <taxon>Phaeosphaeriaceae</taxon>
        <taxon>Setomelanomma</taxon>
    </lineage>
</organism>
<reference evidence="2" key="1">
    <citation type="journal article" date="2020" name="Stud. Mycol.">
        <title>101 Dothideomycetes genomes: a test case for predicting lifestyles and emergence of pathogens.</title>
        <authorList>
            <person name="Haridas S."/>
            <person name="Albert R."/>
            <person name="Binder M."/>
            <person name="Bloem J."/>
            <person name="Labutti K."/>
            <person name="Salamov A."/>
            <person name="Andreopoulos B."/>
            <person name="Baker S."/>
            <person name="Barry K."/>
            <person name="Bills G."/>
            <person name="Bluhm B."/>
            <person name="Cannon C."/>
            <person name="Castanera R."/>
            <person name="Culley D."/>
            <person name="Daum C."/>
            <person name="Ezra D."/>
            <person name="Gonzalez J."/>
            <person name="Henrissat B."/>
            <person name="Kuo A."/>
            <person name="Liang C."/>
            <person name="Lipzen A."/>
            <person name="Lutzoni F."/>
            <person name="Magnuson J."/>
            <person name="Mondo S."/>
            <person name="Nolan M."/>
            <person name="Ohm R."/>
            <person name="Pangilinan J."/>
            <person name="Park H.-J."/>
            <person name="Ramirez L."/>
            <person name="Alfaro M."/>
            <person name="Sun H."/>
            <person name="Tritt A."/>
            <person name="Yoshinaga Y."/>
            <person name="Zwiers L.-H."/>
            <person name="Turgeon B."/>
            <person name="Goodwin S."/>
            <person name="Spatafora J."/>
            <person name="Crous P."/>
            <person name="Grigoriev I."/>
        </authorList>
    </citation>
    <scope>NUCLEOTIDE SEQUENCE</scope>
    <source>
        <strain evidence="2">CBS 110217</strain>
    </source>
</reference>
<proteinExistence type="predicted"/>
<evidence type="ECO:0000256" key="1">
    <source>
        <dbReference type="SAM" id="MobiDB-lite"/>
    </source>
</evidence>
<keyword evidence="3" id="KW-1185">Reference proteome</keyword>
<protein>
    <submittedName>
        <fullName evidence="2">Uncharacterized protein</fullName>
    </submittedName>
</protein>
<evidence type="ECO:0000313" key="3">
    <source>
        <dbReference type="Proteomes" id="UP000799777"/>
    </source>
</evidence>
<dbReference type="AlphaFoldDB" id="A0A9P4H962"/>
<comment type="caution">
    <text evidence="2">The sequence shown here is derived from an EMBL/GenBank/DDBJ whole genome shotgun (WGS) entry which is preliminary data.</text>
</comment>
<dbReference type="Pfam" id="PF04032">
    <property type="entry name" value="Rpr2"/>
    <property type="match status" value="1"/>
</dbReference>
<dbReference type="Proteomes" id="UP000799777">
    <property type="component" value="Unassembled WGS sequence"/>
</dbReference>
<dbReference type="OrthoDB" id="438080at2759"/>